<dbReference type="Proteomes" id="UP000383932">
    <property type="component" value="Unassembled WGS sequence"/>
</dbReference>
<feature type="compositionally biased region" description="Low complexity" evidence="4">
    <location>
        <begin position="341"/>
        <end position="356"/>
    </location>
</feature>
<dbReference type="OrthoDB" id="10260946at2759"/>
<feature type="compositionally biased region" description="Basic and acidic residues" evidence="4">
    <location>
        <begin position="69"/>
        <end position="84"/>
    </location>
</feature>
<feature type="repeat" description="WD" evidence="3">
    <location>
        <begin position="262"/>
        <end position="303"/>
    </location>
</feature>
<dbReference type="SMART" id="SM00320">
    <property type="entry name" value="WD40"/>
    <property type="match status" value="6"/>
</dbReference>
<dbReference type="SUPFAM" id="SSF50978">
    <property type="entry name" value="WD40 repeat-like"/>
    <property type="match status" value="1"/>
</dbReference>
<evidence type="ECO:0000256" key="1">
    <source>
        <dbReference type="ARBA" id="ARBA00022574"/>
    </source>
</evidence>
<reference evidence="6" key="2">
    <citation type="submission" date="2019-04" db="EMBL/GenBank/DDBJ databases">
        <authorList>
            <person name="Ali S."/>
            <person name="Shao J."/>
            <person name="Asman A."/>
            <person name="Bailey B."/>
        </authorList>
    </citation>
    <scope>NUCLEOTIDE SEQUENCE</scope>
    <source>
        <strain evidence="6">CT2</strain>
    </source>
</reference>
<comment type="caution">
    <text evidence="6">The sequence shown here is derived from an EMBL/GenBank/DDBJ whole genome shotgun (WGS) entry which is preliminary data.</text>
</comment>
<evidence type="ECO:0000313" key="6">
    <source>
        <dbReference type="EMBL" id="KAB5596527.1"/>
    </source>
</evidence>
<gene>
    <name evidence="6" type="ORF">CTheo_164</name>
</gene>
<keyword evidence="2" id="KW-0677">Repeat</keyword>
<evidence type="ECO:0000256" key="4">
    <source>
        <dbReference type="SAM" id="MobiDB-lite"/>
    </source>
</evidence>
<dbReference type="InterPro" id="IPR036322">
    <property type="entry name" value="WD40_repeat_dom_sf"/>
</dbReference>
<feature type="compositionally biased region" description="Acidic residues" evidence="4">
    <location>
        <begin position="1"/>
        <end position="13"/>
    </location>
</feature>
<keyword evidence="1 3" id="KW-0853">WD repeat</keyword>
<dbReference type="Gene3D" id="2.130.10.10">
    <property type="entry name" value="YVTN repeat-like/Quinoprotein amine dehydrogenase"/>
    <property type="match status" value="2"/>
</dbReference>
<evidence type="ECO:0000259" key="5">
    <source>
        <dbReference type="Pfam" id="PF23798"/>
    </source>
</evidence>
<dbReference type="InterPro" id="IPR001680">
    <property type="entry name" value="WD40_rpt"/>
</dbReference>
<dbReference type="PANTHER" id="PTHR19848">
    <property type="entry name" value="WD40 REPEAT PROTEIN"/>
    <property type="match status" value="1"/>
</dbReference>
<evidence type="ECO:0000256" key="3">
    <source>
        <dbReference type="PROSITE-ProRule" id="PRU00221"/>
    </source>
</evidence>
<protein>
    <submittedName>
        <fullName evidence="6">Transcription factor SPT8</fullName>
    </submittedName>
</protein>
<keyword evidence="7" id="KW-1185">Reference proteome</keyword>
<feature type="domain" description="Transcription factor spt8 beta-propeller" evidence="5">
    <location>
        <begin position="368"/>
        <end position="571"/>
    </location>
</feature>
<proteinExistence type="predicted"/>
<dbReference type="PANTHER" id="PTHR19848:SF8">
    <property type="entry name" value="F-BOX AND WD REPEAT DOMAIN CONTAINING 7"/>
    <property type="match status" value="1"/>
</dbReference>
<dbReference type="PROSITE" id="PS50082">
    <property type="entry name" value="WD_REPEATS_2"/>
    <property type="match status" value="1"/>
</dbReference>
<dbReference type="AlphaFoldDB" id="A0A5N5R1J5"/>
<organism evidence="6 7">
    <name type="scientific">Ceratobasidium theobromae</name>
    <dbReference type="NCBI Taxonomy" id="1582974"/>
    <lineage>
        <taxon>Eukaryota</taxon>
        <taxon>Fungi</taxon>
        <taxon>Dikarya</taxon>
        <taxon>Basidiomycota</taxon>
        <taxon>Agaricomycotina</taxon>
        <taxon>Agaricomycetes</taxon>
        <taxon>Cantharellales</taxon>
        <taxon>Ceratobasidiaceae</taxon>
        <taxon>Ceratobasidium</taxon>
    </lineage>
</organism>
<dbReference type="Pfam" id="PF23798">
    <property type="entry name" value="Beta-prop_SPT8"/>
    <property type="match status" value="2"/>
</dbReference>
<name>A0A5N5R1J5_9AGAM</name>
<feature type="region of interest" description="Disordered" evidence="4">
    <location>
        <begin position="322"/>
        <end position="406"/>
    </location>
</feature>
<evidence type="ECO:0000256" key="2">
    <source>
        <dbReference type="ARBA" id="ARBA00022737"/>
    </source>
</evidence>
<reference evidence="6" key="1">
    <citation type="journal article" date="2019" name="Fungal Biol. Biotechnol.">
        <title>Draft genome sequence of fastidious pathogen Ceratobasidium theobromae, which causes vascular-streak dieback in Theobroma cacao.</title>
        <authorList>
            <person name="Ali S.S."/>
            <person name="Asman A."/>
            <person name="Shao J."/>
            <person name="Firmansyah A.P."/>
            <person name="Susilo A.W."/>
            <person name="Rosmana A."/>
            <person name="McMahon P."/>
            <person name="Junaid M."/>
            <person name="Guest D."/>
            <person name="Kheng T.Y."/>
            <person name="Meinhardt L.W."/>
            <person name="Bailey B.A."/>
        </authorList>
    </citation>
    <scope>NUCLEOTIDE SEQUENCE [LARGE SCALE GENOMIC DNA]</scope>
    <source>
        <strain evidence="6">CT2</strain>
    </source>
</reference>
<dbReference type="EMBL" id="SSOP01000001">
    <property type="protein sequence ID" value="KAB5596527.1"/>
    <property type="molecule type" value="Genomic_DNA"/>
</dbReference>
<dbReference type="InterPro" id="IPR057544">
    <property type="entry name" value="Beta-prop_SPT8"/>
</dbReference>
<evidence type="ECO:0000313" key="7">
    <source>
        <dbReference type="Proteomes" id="UP000383932"/>
    </source>
</evidence>
<dbReference type="InterPro" id="IPR015943">
    <property type="entry name" value="WD40/YVTN_repeat-like_dom_sf"/>
</dbReference>
<feature type="compositionally biased region" description="Acidic residues" evidence="4">
    <location>
        <begin position="22"/>
        <end position="59"/>
    </location>
</feature>
<feature type="region of interest" description="Disordered" evidence="4">
    <location>
        <begin position="1"/>
        <end position="85"/>
    </location>
</feature>
<feature type="compositionally biased region" description="Low complexity" evidence="4">
    <location>
        <begin position="322"/>
        <end position="334"/>
    </location>
</feature>
<feature type="compositionally biased region" description="Acidic residues" evidence="4">
    <location>
        <begin position="371"/>
        <end position="386"/>
    </location>
</feature>
<sequence>MQRLDYEDEEMEFDGSSPFNADQDDDEADTASEESEPEEEPEPEESEQESEQAEESDQEVVERASSPASEHDVSESSQLSDKRKNTLLVVPAAPIRAASPAALRRAKFTTDTSVSPRSYSIDPICAYPHPIATHSLAASKCMTHLLTGSGDGYIRDYDFYAGCNGKVLLTAPQRQHCGLGEGVMKGGVLRMWWENPSGEGITQPPGGDVTPAPANVQEAGAPSPVYCMTLHSDALWGLSGTATGNINLFTVRHDPGRVHFVLRGHKGPTSGLALSADEKKVYSAGWDGHALEWDLNVGQIVRRYPSYGAQLVSIGIRPISSTAPDTSSPSATPAGLQRNLPGNPNGTSNGANGTGSQKAQAQAGSPRSADEDYDPLFDDPDLDASADLDQGTGTGGRGGSSMAWRSAVPTLDPESYERYSHNILMTAAIDGQITIWDRRVAGPTPSSGVGRLEIPEKTPPWCVSACWSADGSQLYAGRRNGTVEAWDMRQTRNAHEGTPRLLRTLRNPASSGAVSCVVAFPDGKHLACASQDNIRLWNVSAEAQTEASRSRVAPFKIIAGHHGGTISQIRVSLLSLSSWRKLTSMTVVHPAVALLAGFAGNTE</sequence>
<accession>A0A5N5R1J5</accession>
<feature type="domain" description="Transcription factor spt8 beta-propeller" evidence="5">
    <location>
        <begin position="119"/>
        <end position="323"/>
    </location>
</feature>